<evidence type="ECO:0000256" key="2">
    <source>
        <dbReference type="ARBA" id="ARBA00022801"/>
    </source>
</evidence>
<comment type="caution">
    <text evidence="5">The sequence shown here is derived from an EMBL/GenBank/DDBJ whole genome shotgun (WGS) entry which is preliminary data.</text>
</comment>
<evidence type="ECO:0000313" key="6">
    <source>
        <dbReference type="Proteomes" id="UP000642920"/>
    </source>
</evidence>
<dbReference type="PANTHER" id="PTHR43037">
    <property type="entry name" value="UNNAMED PRODUCT-RELATED"/>
    <property type="match status" value="1"/>
</dbReference>
<keyword evidence="6" id="KW-1185">Reference proteome</keyword>
<dbReference type="Proteomes" id="UP000642920">
    <property type="component" value="Unassembled WGS sequence"/>
</dbReference>
<feature type="signal peptide" evidence="4">
    <location>
        <begin position="1"/>
        <end position="18"/>
    </location>
</feature>
<sequence length="401" mass="45324">MKKSYIILLLLFSFTLFYSCKEEDSDVEEIEEEIVDENEEEEEEQDTTYYGVVNWESDFPQLRAGTATADFLLQTEEIANIYYLITSTEVNFNSDSLLVDISTSTEEIDSITILSKGLQEEINPSDTLKINLENLELGITYHAYAITQNPNDSTLQNSISVYNFSLTERQQIFTFTSEAESREVLYLGYQMDEGLKYPEKKYPAIFHMGGNGETADQGEINIIRNGSLAQYIDKGNDVPMYVFSPQHIRNNWNTAMINEMVEEALSQYPIDENRLYFSGMSGGGIATWNYATDYPDVPAAIIPISGDGRDNKACDIKDIPVWAFHNSSDGIVSPNGSINMINAIEACDPAPAVDPLLTLFNDGGHNAWRRVYDPTHPDWDNKDSGVEPVDIYSWFLQYSKD</sequence>
<dbReference type="PANTHER" id="PTHR43037:SF5">
    <property type="entry name" value="FERULOYL ESTERASE"/>
    <property type="match status" value="1"/>
</dbReference>
<gene>
    <name evidence="5" type="ORF">JKP34_16305</name>
</gene>
<dbReference type="SUPFAM" id="SSF53474">
    <property type="entry name" value="alpha/beta-Hydrolases"/>
    <property type="match status" value="1"/>
</dbReference>
<keyword evidence="2" id="KW-0378">Hydrolase</keyword>
<proteinExistence type="predicted"/>
<accession>A0A937DG55</accession>
<dbReference type="AlphaFoldDB" id="A0A937DG55"/>
<keyword evidence="3" id="KW-0175">Coiled coil</keyword>
<dbReference type="RefSeq" id="WP_201923790.1">
    <property type="nucleotide sequence ID" value="NZ_JAERQG010000004.1"/>
</dbReference>
<evidence type="ECO:0000256" key="4">
    <source>
        <dbReference type="SAM" id="SignalP"/>
    </source>
</evidence>
<dbReference type="InterPro" id="IPR050955">
    <property type="entry name" value="Plant_Biomass_Hydrol_Est"/>
</dbReference>
<organism evidence="5 6">
    <name type="scientific">Marivirga atlantica</name>
    <dbReference type="NCBI Taxonomy" id="1548457"/>
    <lineage>
        <taxon>Bacteria</taxon>
        <taxon>Pseudomonadati</taxon>
        <taxon>Bacteroidota</taxon>
        <taxon>Cytophagia</taxon>
        <taxon>Cytophagales</taxon>
        <taxon>Marivirgaceae</taxon>
        <taxon>Marivirga</taxon>
    </lineage>
</organism>
<feature type="coiled-coil region" evidence="3">
    <location>
        <begin position="20"/>
        <end position="47"/>
    </location>
</feature>
<dbReference type="InterPro" id="IPR029058">
    <property type="entry name" value="AB_hydrolase_fold"/>
</dbReference>
<dbReference type="PROSITE" id="PS51257">
    <property type="entry name" value="PROKAR_LIPOPROTEIN"/>
    <property type="match status" value="1"/>
</dbReference>
<evidence type="ECO:0000256" key="3">
    <source>
        <dbReference type="SAM" id="Coils"/>
    </source>
</evidence>
<reference evidence="5" key="1">
    <citation type="submission" date="2021-01" db="EMBL/GenBank/DDBJ databases">
        <title>Marivirga sp. nov., isolated from intertidal surface sediments.</title>
        <authorList>
            <person name="Zhang M."/>
        </authorList>
    </citation>
    <scope>NUCLEOTIDE SEQUENCE</scope>
    <source>
        <strain evidence="5">SM1354</strain>
    </source>
</reference>
<name>A0A937DG55_9BACT</name>
<evidence type="ECO:0000256" key="1">
    <source>
        <dbReference type="ARBA" id="ARBA00022729"/>
    </source>
</evidence>
<keyword evidence="1 4" id="KW-0732">Signal</keyword>
<evidence type="ECO:0000313" key="5">
    <source>
        <dbReference type="EMBL" id="MBL0766832.1"/>
    </source>
</evidence>
<dbReference type="Gene3D" id="3.40.50.1820">
    <property type="entry name" value="alpha/beta hydrolase"/>
    <property type="match status" value="1"/>
</dbReference>
<feature type="chain" id="PRO_5038072819" evidence="4">
    <location>
        <begin position="19"/>
        <end position="401"/>
    </location>
</feature>
<protein>
    <submittedName>
        <fullName evidence="5">Uncharacterized protein</fullName>
    </submittedName>
</protein>
<dbReference type="GO" id="GO:0016787">
    <property type="term" value="F:hydrolase activity"/>
    <property type="evidence" value="ECO:0007669"/>
    <property type="project" value="UniProtKB-KW"/>
</dbReference>
<dbReference type="EMBL" id="JAERQG010000004">
    <property type="protein sequence ID" value="MBL0766832.1"/>
    <property type="molecule type" value="Genomic_DNA"/>
</dbReference>